<gene>
    <name evidence="8" type="ORF">AMK59_5074</name>
</gene>
<dbReference type="CDD" id="cd11304">
    <property type="entry name" value="Cadherin_repeat"/>
    <property type="match status" value="2"/>
</dbReference>
<dbReference type="GO" id="GO:0045296">
    <property type="term" value="F:cadherin binding"/>
    <property type="evidence" value="ECO:0007669"/>
    <property type="project" value="TreeGrafter"/>
</dbReference>
<dbReference type="InterPro" id="IPR015919">
    <property type="entry name" value="Cadherin-like_sf"/>
</dbReference>
<comment type="caution">
    <text evidence="8">The sequence shown here is derived from an EMBL/GenBank/DDBJ whole genome shotgun (WGS) entry which is preliminary data.</text>
</comment>
<feature type="chain" id="PRO_5006668240" evidence="6">
    <location>
        <begin position="22"/>
        <end position="220"/>
    </location>
</feature>
<keyword evidence="9" id="KW-1185">Reference proteome</keyword>
<evidence type="ECO:0000313" key="8">
    <source>
        <dbReference type="EMBL" id="KRT80755.1"/>
    </source>
</evidence>
<dbReference type="AlphaFoldDB" id="A0A0T6AZY9"/>
<accession>A0A0T6AZY9</accession>
<feature type="signal peptide" evidence="6">
    <location>
        <begin position="1"/>
        <end position="21"/>
    </location>
</feature>
<dbReference type="InterPro" id="IPR039808">
    <property type="entry name" value="Cadherin"/>
</dbReference>
<comment type="subcellular location">
    <subcellularLocation>
        <location evidence="1">Membrane</location>
    </subcellularLocation>
</comment>
<dbReference type="PROSITE" id="PS51257">
    <property type="entry name" value="PROKAR_LIPOPROTEIN"/>
    <property type="match status" value="1"/>
</dbReference>
<dbReference type="Proteomes" id="UP000051574">
    <property type="component" value="Unassembled WGS sequence"/>
</dbReference>
<feature type="domain" description="Cadherin" evidence="7">
    <location>
        <begin position="28"/>
        <end position="137"/>
    </location>
</feature>
<dbReference type="SUPFAM" id="SSF49313">
    <property type="entry name" value="Cadherin-like"/>
    <property type="match status" value="1"/>
</dbReference>
<evidence type="ECO:0000256" key="4">
    <source>
        <dbReference type="ARBA" id="ARBA00023136"/>
    </source>
</evidence>
<keyword evidence="4" id="KW-0472">Membrane</keyword>
<feature type="non-terminal residue" evidence="8">
    <location>
        <position position="220"/>
    </location>
</feature>
<protein>
    <submittedName>
        <fullName evidence="8">Cadherin</fullName>
    </submittedName>
</protein>
<organism evidence="8 9">
    <name type="scientific">Oryctes borbonicus</name>
    <dbReference type="NCBI Taxonomy" id="1629725"/>
    <lineage>
        <taxon>Eukaryota</taxon>
        <taxon>Metazoa</taxon>
        <taxon>Ecdysozoa</taxon>
        <taxon>Arthropoda</taxon>
        <taxon>Hexapoda</taxon>
        <taxon>Insecta</taxon>
        <taxon>Pterygota</taxon>
        <taxon>Neoptera</taxon>
        <taxon>Endopterygota</taxon>
        <taxon>Coleoptera</taxon>
        <taxon>Polyphaga</taxon>
        <taxon>Scarabaeiformia</taxon>
        <taxon>Scarabaeidae</taxon>
        <taxon>Dynastinae</taxon>
        <taxon>Oryctes</taxon>
    </lineage>
</organism>
<keyword evidence="3 5" id="KW-0106">Calcium</keyword>
<dbReference type="InterPro" id="IPR002126">
    <property type="entry name" value="Cadherin-like_dom"/>
</dbReference>
<dbReference type="PANTHER" id="PTHR24027:SF438">
    <property type="entry name" value="CADHERIN 23"/>
    <property type="match status" value="1"/>
</dbReference>
<dbReference type="GO" id="GO:0008013">
    <property type="term" value="F:beta-catenin binding"/>
    <property type="evidence" value="ECO:0007669"/>
    <property type="project" value="TreeGrafter"/>
</dbReference>
<dbReference type="OrthoDB" id="6252479at2759"/>
<keyword evidence="2" id="KW-0677">Repeat</keyword>
<evidence type="ECO:0000256" key="5">
    <source>
        <dbReference type="PROSITE-ProRule" id="PRU00043"/>
    </source>
</evidence>
<evidence type="ECO:0000256" key="1">
    <source>
        <dbReference type="ARBA" id="ARBA00004370"/>
    </source>
</evidence>
<dbReference type="PRINTS" id="PR00205">
    <property type="entry name" value="CADHERIN"/>
</dbReference>
<name>A0A0T6AZY9_9SCAR</name>
<dbReference type="GO" id="GO:0007156">
    <property type="term" value="P:homophilic cell adhesion via plasma membrane adhesion molecules"/>
    <property type="evidence" value="ECO:0007669"/>
    <property type="project" value="InterPro"/>
</dbReference>
<dbReference type="EMBL" id="LJIG01016387">
    <property type="protein sequence ID" value="KRT80755.1"/>
    <property type="molecule type" value="Genomic_DNA"/>
</dbReference>
<dbReference type="GO" id="GO:0005509">
    <property type="term" value="F:calcium ion binding"/>
    <property type="evidence" value="ECO:0007669"/>
    <property type="project" value="UniProtKB-UniRule"/>
</dbReference>
<evidence type="ECO:0000256" key="2">
    <source>
        <dbReference type="ARBA" id="ARBA00022737"/>
    </source>
</evidence>
<dbReference type="GO" id="GO:0016342">
    <property type="term" value="C:catenin complex"/>
    <property type="evidence" value="ECO:0007669"/>
    <property type="project" value="TreeGrafter"/>
</dbReference>
<sequence>MVASWRSITIALIALLQSVIGCQFYPPGEYLRFVRVPEDLGVGEEVLIIDVFPRNKLMLTALDKDGDADYFTYRDLNRTTVSLLLARSLEDLVDRDKPQNVLKFKLTCDFDNEEDVVTSSLAITVYVEDVNDHAPIFQNAPYHVAIEELTPVGLTVFKGIHATDRDKPNTPNSDIHYSITAGNEKGKFGLDNSHEAYLVLKKPLDYDNGDREFVLIITAT</sequence>
<dbReference type="Pfam" id="PF00028">
    <property type="entry name" value="Cadherin"/>
    <property type="match status" value="1"/>
</dbReference>
<dbReference type="PROSITE" id="PS50268">
    <property type="entry name" value="CADHERIN_2"/>
    <property type="match status" value="2"/>
</dbReference>
<dbReference type="PROSITE" id="PS00232">
    <property type="entry name" value="CADHERIN_1"/>
    <property type="match status" value="1"/>
</dbReference>
<feature type="domain" description="Cadherin" evidence="7">
    <location>
        <begin position="138"/>
        <end position="220"/>
    </location>
</feature>
<keyword evidence="6" id="KW-0732">Signal</keyword>
<evidence type="ECO:0000259" key="7">
    <source>
        <dbReference type="PROSITE" id="PS50268"/>
    </source>
</evidence>
<evidence type="ECO:0000313" key="9">
    <source>
        <dbReference type="Proteomes" id="UP000051574"/>
    </source>
</evidence>
<proteinExistence type="predicted"/>
<dbReference type="PANTHER" id="PTHR24027">
    <property type="entry name" value="CADHERIN-23"/>
    <property type="match status" value="1"/>
</dbReference>
<dbReference type="GO" id="GO:0016477">
    <property type="term" value="P:cell migration"/>
    <property type="evidence" value="ECO:0007669"/>
    <property type="project" value="TreeGrafter"/>
</dbReference>
<evidence type="ECO:0000256" key="3">
    <source>
        <dbReference type="ARBA" id="ARBA00022837"/>
    </source>
</evidence>
<reference evidence="8 9" key="1">
    <citation type="submission" date="2015-09" db="EMBL/GenBank/DDBJ databases">
        <title>Draft genome of the scarab beetle Oryctes borbonicus.</title>
        <authorList>
            <person name="Meyer J.M."/>
            <person name="Markov G.V."/>
            <person name="Baskaran P."/>
            <person name="Herrmann M."/>
            <person name="Sommer R.J."/>
            <person name="Roedelsperger C."/>
        </authorList>
    </citation>
    <scope>NUCLEOTIDE SEQUENCE [LARGE SCALE GENOMIC DNA]</scope>
    <source>
        <strain evidence="8">OB123</strain>
        <tissue evidence="8">Whole animal</tissue>
    </source>
</reference>
<dbReference type="InterPro" id="IPR020894">
    <property type="entry name" value="Cadherin_CS"/>
</dbReference>
<dbReference type="Gene3D" id="2.60.40.60">
    <property type="entry name" value="Cadherins"/>
    <property type="match status" value="2"/>
</dbReference>
<evidence type="ECO:0000256" key="6">
    <source>
        <dbReference type="SAM" id="SignalP"/>
    </source>
</evidence>